<keyword evidence="2" id="KW-1185">Reference proteome</keyword>
<proteinExistence type="predicted"/>
<evidence type="ECO:0000313" key="2">
    <source>
        <dbReference type="Proteomes" id="UP001163603"/>
    </source>
</evidence>
<name>A0ACC0X551_9ROSI</name>
<evidence type="ECO:0000313" key="1">
    <source>
        <dbReference type="EMBL" id="KAJ0010450.1"/>
    </source>
</evidence>
<comment type="caution">
    <text evidence="1">The sequence shown here is derived from an EMBL/GenBank/DDBJ whole genome shotgun (WGS) entry which is preliminary data.</text>
</comment>
<sequence>MEETAGNAVLEVGKCLAAPIVRQFMYLYNYKSNFGNLEKEIGKLKDARDEVKDKVVAAEKNVEKIKQQAKDWQRNVDSIIDEAEKLIQEKTNSRCFNLITCYKNSRKASKKVEAVTEFLQEKETFSEVSLPTTRERIRLRLTNKDYEEFESRLSTLNGVLNAVADAEAGIIGVYGMGGIGKTTLVKEVGEQAKKKQPLDEVIFVEVSNKPDTKRIQDELADQLGLKFETEAERASKLYKRLKTDKKILVILDNIWEELNLEALGIPCGNDRGGCKVLLTARDLNVLQSMDSVKNFPVGFLTEEEAWSLFKKMAGIVDQTIIKLNYLPNDVCKECKGLPIVITTVARALRNKRHRSQWEDALRQLKMPSPTEFAGLLEKDYSKIALSYNYLKGDELKRTFLVCSLMVNDTTILDLLKYIMGLDILGGGIRTMKQARNRLESLVYELKDSCLLLDGRTNEHFSMHDVVRVVAITIAYRDEHVFTERNNLEREWRNKDELKKCSKISLADTSVISELWPEGLDCPKLEFFSMGMKDSSFEIPKKFFVGMGNLKVLSLHDMKLSLPSLSLLINLQTLCLNYGNFEDITIIGELRQLKILSLQHCKIKKLTREIGKLTHLRLLELSNCRNLKVIAPNVISCLLRLEELYMSGCSILWTVEGLEELKHLTHLTALEIDISDDKILPNDFLSKKLERYQISIGNWRFPQRYIDGDDGKYMFIESFLYDEHATLRTLKLKFSSVIKIWLEQFQCFKNVEFLCLDKLESIKNDVYELDKEGFSQLKHLRVHNNPNIMCIVDSTECRPYDAFPLLESVILFNLINLKKICYGQPTTKSFYNLKVIEVKDCSKLENIFSFSNASRSLPHLQRIRVEDCENMNEIFAVEREDKVNKNEKIDKIEFFQLRFLTLINLPRIVSFYSAANTPSTLQTRQVESSINLQSNEIYYEDELVDTVTPIFNKKVICLYFLYIILILLLNPSCDLKFHLNLFTKNFVVNV</sequence>
<accession>A0ACC0X551</accession>
<dbReference type="Proteomes" id="UP001163603">
    <property type="component" value="Chromosome 14"/>
</dbReference>
<dbReference type="EMBL" id="CM047749">
    <property type="protein sequence ID" value="KAJ0010450.1"/>
    <property type="molecule type" value="Genomic_DNA"/>
</dbReference>
<gene>
    <name evidence="1" type="ORF">Pint_34678</name>
</gene>
<protein>
    <submittedName>
        <fullName evidence="1">Uncharacterized protein</fullName>
    </submittedName>
</protein>
<organism evidence="1 2">
    <name type="scientific">Pistacia integerrima</name>
    <dbReference type="NCBI Taxonomy" id="434235"/>
    <lineage>
        <taxon>Eukaryota</taxon>
        <taxon>Viridiplantae</taxon>
        <taxon>Streptophyta</taxon>
        <taxon>Embryophyta</taxon>
        <taxon>Tracheophyta</taxon>
        <taxon>Spermatophyta</taxon>
        <taxon>Magnoliopsida</taxon>
        <taxon>eudicotyledons</taxon>
        <taxon>Gunneridae</taxon>
        <taxon>Pentapetalae</taxon>
        <taxon>rosids</taxon>
        <taxon>malvids</taxon>
        <taxon>Sapindales</taxon>
        <taxon>Anacardiaceae</taxon>
        <taxon>Pistacia</taxon>
    </lineage>
</organism>
<reference evidence="2" key="1">
    <citation type="journal article" date="2023" name="G3 (Bethesda)">
        <title>Genome assembly and association tests identify interacting loci associated with vigor, precocity, and sex in interspecific pistachio rootstocks.</title>
        <authorList>
            <person name="Palmer W."/>
            <person name="Jacygrad E."/>
            <person name="Sagayaradj S."/>
            <person name="Cavanaugh K."/>
            <person name="Han R."/>
            <person name="Bertier L."/>
            <person name="Beede B."/>
            <person name="Kafkas S."/>
            <person name="Golino D."/>
            <person name="Preece J."/>
            <person name="Michelmore R."/>
        </authorList>
    </citation>
    <scope>NUCLEOTIDE SEQUENCE [LARGE SCALE GENOMIC DNA]</scope>
</reference>